<sequence length="119" mass="13070">MPVLERKPKYFILDRSGTKDSVSIDTLKPAYVELSDVNPTSALPIPSPVVPPDNVHPPNTRAQYPSKDTIQPSASPVQSSSQDTVKSTTPPSCASRHKHSRTCCGRRVTLPSRRVDYTQ</sequence>
<name>A0A0R3SK07_HYMDI</name>
<evidence type="ECO:0000313" key="4">
    <source>
        <dbReference type="WBParaSite" id="HDID_0000527201-mRNA-1"/>
    </source>
</evidence>
<dbReference type="AlphaFoldDB" id="A0A0R3SK07"/>
<protein>
    <submittedName>
        <fullName evidence="2 4">Uncharacterized protein</fullName>
    </submittedName>
</protein>
<feature type="compositionally biased region" description="Polar residues" evidence="1">
    <location>
        <begin position="60"/>
        <end position="70"/>
    </location>
</feature>
<dbReference type="OrthoDB" id="6279146at2759"/>
<feature type="compositionally biased region" description="Low complexity" evidence="1">
    <location>
        <begin position="71"/>
        <end position="82"/>
    </location>
</feature>
<gene>
    <name evidence="2" type="ORF">HDID_LOCUS5270</name>
</gene>
<evidence type="ECO:0000313" key="3">
    <source>
        <dbReference type="Proteomes" id="UP000274504"/>
    </source>
</evidence>
<reference evidence="2 3" key="2">
    <citation type="submission" date="2018-11" db="EMBL/GenBank/DDBJ databases">
        <authorList>
            <consortium name="Pathogen Informatics"/>
        </authorList>
    </citation>
    <scope>NUCLEOTIDE SEQUENCE [LARGE SCALE GENOMIC DNA]</scope>
</reference>
<feature type="compositionally biased region" description="Polar residues" evidence="1">
    <location>
        <begin position="83"/>
        <end position="92"/>
    </location>
</feature>
<proteinExistence type="predicted"/>
<feature type="region of interest" description="Disordered" evidence="1">
    <location>
        <begin position="38"/>
        <end position="119"/>
    </location>
</feature>
<accession>A0A0R3SK07</accession>
<evidence type="ECO:0000256" key="1">
    <source>
        <dbReference type="SAM" id="MobiDB-lite"/>
    </source>
</evidence>
<evidence type="ECO:0000313" key="2">
    <source>
        <dbReference type="EMBL" id="VDL57588.1"/>
    </source>
</evidence>
<feature type="compositionally biased region" description="Pro residues" evidence="1">
    <location>
        <begin position="45"/>
        <end position="55"/>
    </location>
</feature>
<dbReference type="Proteomes" id="UP000274504">
    <property type="component" value="Unassembled WGS sequence"/>
</dbReference>
<reference evidence="4" key="1">
    <citation type="submission" date="2017-02" db="UniProtKB">
        <authorList>
            <consortium name="WormBaseParasite"/>
        </authorList>
    </citation>
    <scope>IDENTIFICATION</scope>
</reference>
<dbReference type="WBParaSite" id="HDID_0000527201-mRNA-1">
    <property type="protein sequence ID" value="HDID_0000527201-mRNA-1"/>
    <property type="gene ID" value="HDID_0000527201"/>
</dbReference>
<organism evidence="4">
    <name type="scientific">Hymenolepis diminuta</name>
    <name type="common">Rat tapeworm</name>
    <dbReference type="NCBI Taxonomy" id="6216"/>
    <lineage>
        <taxon>Eukaryota</taxon>
        <taxon>Metazoa</taxon>
        <taxon>Spiralia</taxon>
        <taxon>Lophotrochozoa</taxon>
        <taxon>Platyhelminthes</taxon>
        <taxon>Cestoda</taxon>
        <taxon>Eucestoda</taxon>
        <taxon>Cyclophyllidea</taxon>
        <taxon>Hymenolepididae</taxon>
        <taxon>Hymenolepis</taxon>
    </lineage>
</organism>
<dbReference type="EMBL" id="UYSG01002556">
    <property type="protein sequence ID" value="VDL57588.1"/>
    <property type="molecule type" value="Genomic_DNA"/>
</dbReference>